<reference evidence="1" key="1">
    <citation type="journal article" date="2023" name="Insect Mol. Biol.">
        <title>Genome sequencing provides insights into the evolution of gene families encoding plant cell wall-degrading enzymes in longhorned beetles.</title>
        <authorList>
            <person name="Shin N.R."/>
            <person name="Okamura Y."/>
            <person name="Kirsch R."/>
            <person name="Pauchet Y."/>
        </authorList>
    </citation>
    <scope>NUCLEOTIDE SEQUENCE</scope>
    <source>
        <strain evidence="1">MMC_N1</strain>
    </source>
</reference>
<dbReference type="Proteomes" id="UP001162164">
    <property type="component" value="Unassembled WGS sequence"/>
</dbReference>
<gene>
    <name evidence="1" type="ORF">NQ317_006618</name>
</gene>
<sequence length="102" mass="11701">MECYDCKHITNYVEVYENHCLGTSSCDYSEICLSATFAYHVKGTNTTKFEIIKTCYEDGVDPCRDFLEYNYEPVPIDDSIEYDEYCYTCSEPLCNFPAASSA</sequence>
<keyword evidence="2" id="KW-1185">Reference proteome</keyword>
<organism evidence="1 2">
    <name type="scientific">Molorchus minor</name>
    <dbReference type="NCBI Taxonomy" id="1323400"/>
    <lineage>
        <taxon>Eukaryota</taxon>
        <taxon>Metazoa</taxon>
        <taxon>Ecdysozoa</taxon>
        <taxon>Arthropoda</taxon>
        <taxon>Hexapoda</taxon>
        <taxon>Insecta</taxon>
        <taxon>Pterygota</taxon>
        <taxon>Neoptera</taxon>
        <taxon>Endopterygota</taxon>
        <taxon>Coleoptera</taxon>
        <taxon>Polyphaga</taxon>
        <taxon>Cucujiformia</taxon>
        <taxon>Chrysomeloidea</taxon>
        <taxon>Cerambycidae</taxon>
        <taxon>Lamiinae</taxon>
        <taxon>Monochamini</taxon>
        <taxon>Molorchus</taxon>
    </lineage>
</organism>
<name>A0ABQ9K1V2_9CUCU</name>
<proteinExistence type="predicted"/>
<dbReference type="EMBL" id="JAPWTJ010000070">
    <property type="protein sequence ID" value="KAJ8983573.1"/>
    <property type="molecule type" value="Genomic_DNA"/>
</dbReference>
<evidence type="ECO:0000313" key="1">
    <source>
        <dbReference type="EMBL" id="KAJ8983573.1"/>
    </source>
</evidence>
<accession>A0ABQ9K1V2</accession>
<evidence type="ECO:0000313" key="2">
    <source>
        <dbReference type="Proteomes" id="UP001162164"/>
    </source>
</evidence>
<protein>
    <submittedName>
        <fullName evidence="1">Uncharacterized protein</fullName>
    </submittedName>
</protein>
<comment type="caution">
    <text evidence="1">The sequence shown here is derived from an EMBL/GenBank/DDBJ whole genome shotgun (WGS) entry which is preliminary data.</text>
</comment>